<gene>
    <name evidence="2" type="ORF">CPELLU_LOCUS5755</name>
</gene>
<keyword evidence="1" id="KW-0175">Coiled coil</keyword>
<feature type="coiled-coil region" evidence="1">
    <location>
        <begin position="254"/>
        <end position="319"/>
    </location>
</feature>
<accession>A0A9N9BRI0</accession>
<comment type="caution">
    <text evidence="2">The sequence shown here is derived from an EMBL/GenBank/DDBJ whole genome shotgun (WGS) entry which is preliminary data.</text>
</comment>
<dbReference type="OrthoDB" id="2381789at2759"/>
<dbReference type="AlphaFoldDB" id="A0A9N9BRI0"/>
<keyword evidence="3" id="KW-1185">Reference proteome</keyword>
<sequence>MSENHKLKSDNEDFCNWETLYKNVLNYYNIKFISESRQTIAEIFESDLLSNNLEIQNLKCRGIILIAARRFEVKRGCQISIDYKEEKHFQLLIYAMEMPSELKIIKSKETDHLKFKINSPNLGGLISLHNGEFKNIPIFDSVILKKQSFIKLLRFSLQIAVALFYDNREITRSILIWIITISEQLKGKEEKEFEVAKKVYNYASRMLEQLNAFIEREESGFTLVPQLDMKSYKEHLNHLMKFAKDYENQYKDILKQEHIDKQKIEKLKDKLQETKDIAEVHEFLEEVEKKQFELSHNVREEIENKIQEGKNHAVNAYKELKKGIDDWLKDQKLAALKELFFAVLGLPLSIGKVFIQPGGVLNLVDTIKKVSNSLNNVLNNKEGIKDLINITNDEDIKKDIYLFKELNNRVNEIKKIKNELEASHNKAVNVCNSTEEINQKLKLFANTENLDKRLETDPEGHILNLHWEPIKNNINKLREFIKPIEQNIKGAEEYFNSSTEFISFIDTYIKAKIDGNKRSIELSRIQEQVEKDNRIKERLEQRIESKIKSQNDEIKLLLFEHLINIKYSMTLFMDKYRCAYEYRYLSKSNLKLSLIKEFNEDDINKMIKDIENVSNSRPQEKRPPAIEFKGEYVDKFKQNKSVKVDITPDNDKLNDYAHLRLHAFRVYLKGVGTTGELIKLYISHFNDFYDRDKENQIHQFKLKGEKKGFEYRVYEDYSPNKIDESYIELDNLYYDEKDKNYYFTPTPFSQWEISLKTTNTDLSALESINIHLVAYVSVI</sequence>
<dbReference type="PANTHER" id="PTHR34714:SF2">
    <property type="entry name" value="EGF-LIKE DOMAIN-CONTAINING PROTEIN"/>
    <property type="match status" value="1"/>
</dbReference>
<evidence type="ECO:0000256" key="1">
    <source>
        <dbReference type="SAM" id="Coils"/>
    </source>
</evidence>
<organism evidence="2 3">
    <name type="scientific">Cetraspora pellucida</name>
    <dbReference type="NCBI Taxonomy" id="1433469"/>
    <lineage>
        <taxon>Eukaryota</taxon>
        <taxon>Fungi</taxon>
        <taxon>Fungi incertae sedis</taxon>
        <taxon>Mucoromycota</taxon>
        <taxon>Glomeromycotina</taxon>
        <taxon>Glomeromycetes</taxon>
        <taxon>Diversisporales</taxon>
        <taxon>Gigasporaceae</taxon>
        <taxon>Cetraspora</taxon>
    </lineage>
</organism>
<evidence type="ECO:0000313" key="2">
    <source>
        <dbReference type="EMBL" id="CAG8573288.1"/>
    </source>
</evidence>
<evidence type="ECO:0000313" key="3">
    <source>
        <dbReference type="Proteomes" id="UP000789759"/>
    </source>
</evidence>
<dbReference type="Proteomes" id="UP000789759">
    <property type="component" value="Unassembled WGS sequence"/>
</dbReference>
<proteinExistence type="predicted"/>
<dbReference type="PANTHER" id="PTHR34714">
    <property type="entry name" value="EGF-LIKE DOMAIN-CONTAINING PROTEIN"/>
    <property type="match status" value="1"/>
</dbReference>
<name>A0A9N9BRI0_9GLOM</name>
<protein>
    <submittedName>
        <fullName evidence="2">4890_t:CDS:1</fullName>
    </submittedName>
</protein>
<dbReference type="EMBL" id="CAJVQA010003378">
    <property type="protein sequence ID" value="CAG8573288.1"/>
    <property type="molecule type" value="Genomic_DNA"/>
</dbReference>
<reference evidence="2" key="1">
    <citation type="submission" date="2021-06" db="EMBL/GenBank/DDBJ databases">
        <authorList>
            <person name="Kallberg Y."/>
            <person name="Tangrot J."/>
            <person name="Rosling A."/>
        </authorList>
    </citation>
    <scope>NUCLEOTIDE SEQUENCE</scope>
    <source>
        <strain evidence="2">FL966</strain>
    </source>
</reference>